<dbReference type="eggNOG" id="KOG0846">
    <property type="taxonomic scope" value="Eukaryota"/>
</dbReference>
<dbReference type="InterPro" id="IPR036227">
    <property type="entry name" value="Ribosomal_uL15/eL18_sf"/>
</dbReference>
<evidence type="ECO:0000256" key="4">
    <source>
        <dbReference type="RuleBase" id="RU003888"/>
    </source>
</evidence>
<dbReference type="PANTHER" id="PTHR12934">
    <property type="entry name" value="50S RIBOSOMAL PROTEIN L15"/>
    <property type="match status" value="1"/>
</dbReference>
<dbReference type="Gene3D" id="3.100.10.10">
    <property type="match status" value="1"/>
</dbReference>
<dbReference type="GO" id="GO:0022625">
    <property type="term" value="C:cytosolic large ribosomal subunit"/>
    <property type="evidence" value="ECO:0007669"/>
    <property type="project" value="TreeGrafter"/>
</dbReference>
<dbReference type="RefSeq" id="XP_007511246.1">
    <property type="nucleotide sequence ID" value="XM_007511184.1"/>
</dbReference>
<dbReference type="GO" id="GO:0003735">
    <property type="term" value="F:structural constituent of ribosome"/>
    <property type="evidence" value="ECO:0007669"/>
    <property type="project" value="InterPro"/>
</dbReference>
<keyword evidence="2 4" id="KW-0689">Ribosomal protein</keyword>
<gene>
    <name evidence="7" type="ORF">Bathy09g01480</name>
</gene>
<dbReference type="InterPro" id="IPR005749">
    <property type="entry name" value="Ribosomal_uL15_bac-type"/>
</dbReference>
<name>K8FF41_9CHLO</name>
<dbReference type="NCBIfam" id="TIGR01071">
    <property type="entry name" value="rplO_bact"/>
    <property type="match status" value="1"/>
</dbReference>
<evidence type="ECO:0000313" key="8">
    <source>
        <dbReference type="Proteomes" id="UP000198341"/>
    </source>
</evidence>
<dbReference type="GO" id="GO:0006412">
    <property type="term" value="P:translation"/>
    <property type="evidence" value="ECO:0007669"/>
    <property type="project" value="InterPro"/>
</dbReference>
<feature type="compositionally biased region" description="Basic residues" evidence="5">
    <location>
        <begin position="60"/>
        <end position="69"/>
    </location>
</feature>
<sequence length="229" mass="23975">MFSFLFQASAFARGESIKAFKPSSSSRRHQKQAASFVVHAAASGEAERLRLHNLSPLPGSRRKPIRKGRGYGAGQGGTCGYGMRGQKARGGRGTRPGFEGGQTPMYRRFPKLKGIAGGMSAGKPKFVTVNVSDLAQALADSKISAGQDVDLDTLKSVGLIKATGYYRNLPLKVLGDGELSQGLKVKAAAFSASASEKLAGAGGEAILVQGKKPKWSREAHEAAQAAAAK</sequence>
<dbReference type="InterPro" id="IPR030878">
    <property type="entry name" value="Ribosomal_uL15"/>
</dbReference>
<evidence type="ECO:0000259" key="6">
    <source>
        <dbReference type="Pfam" id="PF00828"/>
    </source>
</evidence>
<feature type="region of interest" description="Disordered" evidence="5">
    <location>
        <begin position="54"/>
        <end position="104"/>
    </location>
</feature>
<reference evidence="7 8" key="1">
    <citation type="submission" date="2011-10" db="EMBL/GenBank/DDBJ databases">
        <authorList>
            <person name="Genoscope - CEA"/>
        </authorList>
    </citation>
    <scope>NUCLEOTIDE SEQUENCE [LARGE SCALE GENOMIC DNA]</scope>
    <source>
        <strain evidence="7 8">RCC 1105</strain>
    </source>
</reference>
<dbReference type="PROSITE" id="PS00475">
    <property type="entry name" value="RIBOSOMAL_L15"/>
    <property type="match status" value="1"/>
</dbReference>
<accession>K8FF41</accession>
<dbReference type="EMBL" id="FO082270">
    <property type="protein sequence ID" value="CCO66806.1"/>
    <property type="molecule type" value="Genomic_DNA"/>
</dbReference>
<keyword evidence="3 4" id="KW-0687">Ribonucleoprotein</keyword>
<dbReference type="KEGG" id="bpg:Bathy09g01480"/>
<evidence type="ECO:0000256" key="3">
    <source>
        <dbReference type="ARBA" id="ARBA00023274"/>
    </source>
</evidence>
<dbReference type="Pfam" id="PF00828">
    <property type="entry name" value="Ribosomal_L27A"/>
    <property type="match status" value="1"/>
</dbReference>
<keyword evidence="8" id="KW-1185">Reference proteome</keyword>
<dbReference type="SUPFAM" id="SSF52080">
    <property type="entry name" value="Ribosomal proteins L15p and L18e"/>
    <property type="match status" value="1"/>
</dbReference>
<organism evidence="7 8">
    <name type="scientific">Bathycoccus prasinos</name>
    <dbReference type="NCBI Taxonomy" id="41875"/>
    <lineage>
        <taxon>Eukaryota</taxon>
        <taxon>Viridiplantae</taxon>
        <taxon>Chlorophyta</taxon>
        <taxon>Mamiellophyceae</taxon>
        <taxon>Mamiellales</taxon>
        <taxon>Bathycoccaceae</taxon>
        <taxon>Bathycoccus</taxon>
    </lineage>
</organism>
<evidence type="ECO:0000256" key="2">
    <source>
        <dbReference type="ARBA" id="ARBA00022980"/>
    </source>
</evidence>
<evidence type="ECO:0000256" key="1">
    <source>
        <dbReference type="ARBA" id="ARBA00007320"/>
    </source>
</evidence>
<dbReference type="GeneID" id="19013655"/>
<dbReference type="HAMAP" id="MF_01341">
    <property type="entry name" value="Ribosomal_uL15"/>
    <property type="match status" value="1"/>
</dbReference>
<dbReference type="PANTHER" id="PTHR12934:SF11">
    <property type="entry name" value="LARGE RIBOSOMAL SUBUNIT PROTEIN UL15M"/>
    <property type="match status" value="1"/>
</dbReference>
<protein>
    <recommendedName>
        <fullName evidence="6">Large ribosomal subunit protein uL15/eL18 domain-containing protein</fullName>
    </recommendedName>
</protein>
<dbReference type="InterPro" id="IPR001196">
    <property type="entry name" value="Ribosomal_uL15_CS"/>
</dbReference>
<dbReference type="InterPro" id="IPR021131">
    <property type="entry name" value="Ribosomal_uL15/eL18"/>
</dbReference>
<feature type="domain" description="Large ribosomal subunit protein uL15/eL18" evidence="6">
    <location>
        <begin position="128"/>
        <end position="205"/>
    </location>
</feature>
<dbReference type="AlphaFoldDB" id="K8FF41"/>
<dbReference type="OrthoDB" id="361383at2759"/>
<dbReference type="Proteomes" id="UP000198341">
    <property type="component" value="Chromosome 9"/>
</dbReference>
<evidence type="ECO:0000313" key="7">
    <source>
        <dbReference type="EMBL" id="CCO66806.1"/>
    </source>
</evidence>
<proteinExistence type="inferred from homology"/>
<feature type="compositionally biased region" description="Gly residues" evidence="5">
    <location>
        <begin position="70"/>
        <end position="83"/>
    </location>
</feature>
<comment type="similarity">
    <text evidence="1 4">Belongs to the universal ribosomal protein uL15 family.</text>
</comment>
<dbReference type="STRING" id="41875.K8FF41"/>
<evidence type="ECO:0000256" key="5">
    <source>
        <dbReference type="SAM" id="MobiDB-lite"/>
    </source>
</evidence>